<keyword evidence="2" id="KW-0805">Transcription regulation</keyword>
<dbReference type="InterPro" id="IPR036390">
    <property type="entry name" value="WH_DNA-bd_sf"/>
</dbReference>
<dbReference type="Proteomes" id="UP000603865">
    <property type="component" value="Unassembled WGS sequence"/>
</dbReference>
<dbReference type="Gene3D" id="1.10.10.10">
    <property type="entry name" value="Winged helix-like DNA-binding domain superfamily/Winged helix DNA-binding domain"/>
    <property type="match status" value="1"/>
</dbReference>
<dbReference type="InterPro" id="IPR000847">
    <property type="entry name" value="LysR_HTH_N"/>
</dbReference>
<dbReference type="Gene3D" id="3.40.190.10">
    <property type="entry name" value="Periplasmic binding protein-like II"/>
    <property type="match status" value="2"/>
</dbReference>
<organism evidence="6 7">
    <name type="scientific">Deinococcus ruber</name>
    <dbReference type="NCBI Taxonomy" id="1848197"/>
    <lineage>
        <taxon>Bacteria</taxon>
        <taxon>Thermotogati</taxon>
        <taxon>Deinococcota</taxon>
        <taxon>Deinococci</taxon>
        <taxon>Deinococcales</taxon>
        <taxon>Deinococcaceae</taxon>
        <taxon>Deinococcus</taxon>
    </lineage>
</organism>
<keyword evidence="7" id="KW-1185">Reference proteome</keyword>
<proteinExistence type="inferred from homology"/>
<dbReference type="SUPFAM" id="SSF46785">
    <property type="entry name" value="Winged helix' DNA-binding domain"/>
    <property type="match status" value="1"/>
</dbReference>
<dbReference type="InterPro" id="IPR036388">
    <property type="entry name" value="WH-like_DNA-bd_sf"/>
</dbReference>
<dbReference type="AlphaFoldDB" id="A0A918CGI9"/>
<keyword evidence="3" id="KW-0238">DNA-binding</keyword>
<dbReference type="GO" id="GO:0000976">
    <property type="term" value="F:transcription cis-regulatory region binding"/>
    <property type="evidence" value="ECO:0007669"/>
    <property type="project" value="TreeGrafter"/>
</dbReference>
<evidence type="ECO:0000256" key="2">
    <source>
        <dbReference type="ARBA" id="ARBA00023015"/>
    </source>
</evidence>
<name>A0A918CGI9_9DEIO</name>
<feature type="domain" description="HTH lysR-type" evidence="5">
    <location>
        <begin position="1"/>
        <end position="62"/>
    </location>
</feature>
<dbReference type="Pfam" id="PF03466">
    <property type="entry name" value="LysR_substrate"/>
    <property type="match status" value="1"/>
</dbReference>
<protein>
    <submittedName>
        <fullName evidence="6">LysR family transcriptional regulator</fullName>
    </submittedName>
</protein>
<evidence type="ECO:0000259" key="5">
    <source>
        <dbReference type="PROSITE" id="PS50931"/>
    </source>
</evidence>
<reference evidence="6" key="1">
    <citation type="journal article" date="2014" name="Int. J. Syst. Evol. Microbiol.">
        <title>Complete genome sequence of Corynebacterium casei LMG S-19264T (=DSM 44701T), isolated from a smear-ripened cheese.</title>
        <authorList>
            <consortium name="US DOE Joint Genome Institute (JGI-PGF)"/>
            <person name="Walter F."/>
            <person name="Albersmeier A."/>
            <person name="Kalinowski J."/>
            <person name="Ruckert C."/>
        </authorList>
    </citation>
    <scope>NUCLEOTIDE SEQUENCE</scope>
    <source>
        <strain evidence="6">JCM 31311</strain>
    </source>
</reference>
<dbReference type="SUPFAM" id="SSF53850">
    <property type="entry name" value="Periplasmic binding protein-like II"/>
    <property type="match status" value="1"/>
</dbReference>
<dbReference type="PANTHER" id="PTHR30126">
    <property type="entry name" value="HTH-TYPE TRANSCRIPTIONAL REGULATOR"/>
    <property type="match status" value="1"/>
</dbReference>
<comment type="caution">
    <text evidence="6">The sequence shown here is derived from an EMBL/GenBank/DDBJ whole genome shotgun (WGS) entry which is preliminary data.</text>
</comment>
<gene>
    <name evidence="6" type="ORF">GCM10008957_36050</name>
</gene>
<evidence type="ECO:0000256" key="4">
    <source>
        <dbReference type="ARBA" id="ARBA00023163"/>
    </source>
</evidence>
<evidence type="ECO:0000313" key="7">
    <source>
        <dbReference type="Proteomes" id="UP000603865"/>
    </source>
</evidence>
<dbReference type="GO" id="GO:0003700">
    <property type="term" value="F:DNA-binding transcription factor activity"/>
    <property type="evidence" value="ECO:0007669"/>
    <property type="project" value="InterPro"/>
</dbReference>
<dbReference type="EMBL" id="BMQL01000024">
    <property type="protein sequence ID" value="GGR20400.1"/>
    <property type="molecule type" value="Genomic_DNA"/>
</dbReference>
<accession>A0A918CGI9</accession>
<comment type="similarity">
    <text evidence="1">Belongs to the LysR transcriptional regulatory family.</text>
</comment>
<dbReference type="CDD" id="cd05466">
    <property type="entry name" value="PBP2_LTTR_substrate"/>
    <property type="match status" value="1"/>
</dbReference>
<dbReference type="PANTHER" id="PTHR30126:SF39">
    <property type="entry name" value="HTH-TYPE TRANSCRIPTIONAL REGULATOR CYSL"/>
    <property type="match status" value="1"/>
</dbReference>
<keyword evidence="4" id="KW-0804">Transcription</keyword>
<evidence type="ECO:0000256" key="3">
    <source>
        <dbReference type="ARBA" id="ARBA00023125"/>
    </source>
</evidence>
<dbReference type="InterPro" id="IPR005119">
    <property type="entry name" value="LysR_subst-bd"/>
</dbReference>
<dbReference type="PROSITE" id="PS50931">
    <property type="entry name" value="HTH_LYSR"/>
    <property type="match status" value="1"/>
</dbReference>
<dbReference type="RefSeq" id="WP_189091893.1">
    <property type="nucleotide sequence ID" value="NZ_BMQL01000024.1"/>
</dbReference>
<evidence type="ECO:0000256" key="1">
    <source>
        <dbReference type="ARBA" id="ARBA00009437"/>
    </source>
</evidence>
<reference evidence="6" key="2">
    <citation type="submission" date="2020-09" db="EMBL/GenBank/DDBJ databases">
        <authorList>
            <person name="Sun Q."/>
            <person name="Ohkuma M."/>
        </authorList>
    </citation>
    <scope>NUCLEOTIDE SEQUENCE</scope>
    <source>
        <strain evidence="6">JCM 31311</strain>
    </source>
</reference>
<sequence length="315" mass="33821">MRSAATLIQLRAFVAAAATGSFGQAAIVLGLSPSSVSESVKALEHLHGQPLFRRSPRGITLTPAGEQGLYYAQLVVQHSEDFALAVDERRALEGSLTVATFRSLGVHLLPPVLALLRRRHPRLQVRIIDGTLGAGGEQLVQDGQADVAFLELGAPTSLFTLPVVQDDYVAVRVRAEEGQPLSVATLRAQPLLVFPAEHACNAGLHRHLHSFLLPGTVVQEIADDEVMLSMVEHRLGLAVMPRLAVLPLRESLTMSPLPVALSRTLGVAMKPGRPGLPHLRAFVEALRAYQTTPAFADLQALVGAHAPEHETQALR</sequence>
<dbReference type="Pfam" id="PF00126">
    <property type="entry name" value="HTH_1"/>
    <property type="match status" value="1"/>
</dbReference>
<evidence type="ECO:0000313" key="6">
    <source>
        <dbReference type="EMBL" id="GGR20400.1"/>
    </source>
</evidence>